<dbReference type="Gene3D" id="2.30.40.10">
    <property type="entry name" value="Urease, subunit C, domain 1"/>
    <property type="match status" value="1"/>
</dbReference>
<dbReference type="Pfam" id="PF01979">
    <property type="entry name" value="Amidohydro_1"/>
    <property type="match status" value="1"/>
</dbReference>
<gene>
    <name evidence="2" type="ORF">ACFQ3N_13570</name>
</gene>
<sequence>MEFFDLILNGKVVLENKIIQGEIGVKDGMIIYISPDKSDNQSKVRMKYDDCYIFPGLIDPHVHSLSNPNEGIKKTTRLAADGGFTTIFDMPFDYNSPITNKRALKEKIKVIEKEAFVDVGLWGTITKYGGYSQIKDLANLGVIGIKMSTFETDESRFPRIPDSGIVRAFREIKEIDLIAAFHAENDEIVKDLINEFKKGDKKYLGAHGETRPPYTETADILKLMEFAYWTDAKIHFVHVSHPRSIDLINYFKRQGLKVTAETCYQYLLLSDDDLKTKGPNAKVNPPLRDRRSRELMWDKLYKGEIDFITTDHAIWDVKNKEKGYKDIFTAPSGMPGLSIVASLVFSEGVLKSKISPIDYGKLMSTNIADVFGIKQKGRIKKGNDADFTIIDPNIEWVIQDELSPFNGKEVRGQVKKTILRGDVIYSNKKKIDNQNSGKYVTKNN</sequence>
<dbReference type="RefSeq" id="WP_390363073.1">
    <property type="nucleotide sequence ID" value="NZ_JBHTKJ010000035.1"/>
</dbReference>
<feature type="domain" description="Amidohydrolase-related" evidence="1">
    <location>
        <begin position="52"/>
        <end position="423"/>
    </location>
</feature>
<dbReference type="Proteomes" id="UP001597040">
    <property type="component" value="Unassembled WGS sequence"/>
</dbReference>
<dbReference type="SUPFAM" id="SSF51338">
    <property type="entry name" value="Composite domain of metallo-dependent hydrolases"/>
    <property type="match status" value="1"/>
</dbReference>
<dbReference type="InterPro" id="IPR011059">
    <property type="entry name" value="Metal-dep_hydrolase_composite"/>
</dbReference>
<dbReference type="InterPro" id="IPR032466">
    <property type="entry name" value="Metal_Hydrolase"/>
</dbReference>
<proteinExistence type="predicted"/>
<protein>
    <submittedName>
        <fullName evidence="2">Dihydroorotase family protein</fullName>
    </submittedName>
</protein>
<dbReference type="PANTHER" id="PTHR43668">
    <property type="entry name" value="ALLANTOINASE"/>
    <property type="match status" value="1"/>
</dbReference>
<dbReference type="PANTHER" id="PTHR43668:SF2">
    <property type="entry name" value="ALLANTOINASE"/>
    <property type="match status" value="1"/>
</dbReference>
<comment type="caution">
    <text evidence="2">The sequence shown here is derived from an EMBL/GenBank/DDBJ whole genome shotgun (WGS) entry which is preliminary data.</text>
</comment>
<organism evidence="2 3">
    <name type="scientific">Virgibacillus byunsanensis</name>
    <dbReference type="NCBI Taxonomy" id="570945"/>
    <lineage>
        <taxon>Bacteria</taxon>
        <taxon>Bacillati</taxon>
        <taxon>Bacillota</taxon>
        <taxon>Bacilli</taxon>
        <taxon>Bacillales</taxon>
        <taxon>Bacillaceae</taxon>
        <taxon>Virgibacillus</taxon>
    </lineage>
</organism>
<name>A0ABW3LQ88_9BACI</name>
<evidence type="ECO:0000259" key="1">
    <source>
        <dbReference type="Pfam" id="PF01979"/>
    </source>
</evidence>
<keyword evidence="3" id="KW-1185">Reference proteome</keyword>
<evidence type="ECO:0000313" key="2">
    <source>
        <dbReference type="EMBL" id="MFD1039414.1"/>
    </source>
</evidence>
<evidence type="ECO:0000313" key="3">
    <source>
        <dbReference type="Proteomes" id="UP001597040"/>
    </source>
</evidence>
<dbReference type="Gene3D" id="3.20.20.140">
    <property type="entry name" value="Metal-dependent hydrolases"/>
    <property type="match status" value="1"/>
</dbReference>
<dbReference type="EMBL" id="JBHTKJ010000035">
    <property type="protein sequence ID" value="MFD1039414.1"/>
    <property type="molecule type" value="Genomic_DNA"/>
</dbReference>
<accession>A0ABW3LQ88</accession>
<dbReference type="InterPro" id="IPR006680">
    <property type="entry name" value="Amidohydro-rel"/>
</dbReference>
<dbReference type="InterPro" id="IPR050138">
    <property type="entry name" value="DHOase/Allantoinase_Hydrolase"/>
</dbReference>
<dbReference type="SUPFAM" id="SSF51556">
    <property type="entry name" value="Metallo-dependent hydrolases"/>
    <property type="match status" value="1"/>
</dbReference>
<reference evidence="3" key="1">
    <citation type="journal article" date="2019" name="Int. J. Syst. Evol. Microbiol.">
        <title>The Global Catalogue of Microorganisms (GCM) 10K type strain sequencing project: providing services to taxonomists for standard genome sequencing and annotation.</title>
        <authorList>
            <consortium name="The Broad Institute Genomics Platform"/>
            <consortium name="The Broad Institute Genome Sequencing Center for Infectious Disease"/>
            <person name="Wu L."/>
            <person name="Ma J."/>
        </authorList>
    </citation>
    <scope>NUCLEOTIDE SEQUENCE [LARGE SCALE GENOMIC DNA]</scope>
    <source>
        <strain evidence="3">CCUG 56754</strain>
    </source>
</reference>